<dbReference type="RefSeq" id="WP_095519137.1">
    <property type="nucleotide sequence ID" value="NZ_NPKH01000020.1"/>
</dbReference>
<dbReference type="AlphaFoldDB" id="A0A271KJJ6"/>
<evidence type="ECO:0000256" key="1">
    <source>
        <dbReference type="ARBA" id="ARBA00009387"/>
    </source>
</evidence>
<evidence type="ECO:0000256" key="2">
    <source>
        <dbReference type="SAM" id="SignalP"/>
    </source>
</evidence>
<dbReference type="Proteomes" id="UP000215931">
    <property type="component" value="Unassembled WGS sequence"/>
</dbReference>
<proteinExistence type="inferred from homology"/>
<name>A0A271KJJ6_9HYPH</name>
<dbReference type="Gene3D" id="1.10.530.10">
    <property type="match status" value="1"/>
</dbReference>
<keyword evidence="5" id="KW-1185">Reference proteome</keyword>
<evidence type="ECO:0000259" key="3">
    <source>
        <dbReference type="Pfam" id="PF01464"/>
    </source>
</evidence>
<organism evidence="4 5">
    <name type="scientific">Mesorhizobium wenxiniae</name>
    <dbReference type="NCBI Taxonomy" id="2014805"/>
    <lineage>
        <taxon>Bacteria</taxon>
        <taxon>Pseudomonadati</taxon>
        <taxon>Pseudomonadota</taxon>
        <taxon>Alphaproteobacteria</taxon>
        <taxon>Hyphomicrobiales</taxon>
        <taxon>Phyllobacteriaceae</taxon>
        <taxon>Mesorhizobium</taxon>
    </lineage>
</organism>
<comment type="caution">
    <text evidence="4">The sequence shown here is derived from an EMBL/GenBank/DDBJ whole genome shotgun (WGS) entry which is preliminary data.</text>
</comment>
<gene>
    <name evidence="4" type="ORF">CIT31_14680</name>
</gene>
<dbReference type="InterPro" id="IPR023346">
    <property type="entry name" value="Lysozyme-like_dom_sf"/>
</dbReference>
<reference evidence="4 5" key="1">
    <citation type="submission" date="2017-08" db="EMBL/GenBank/DDBJ databases">
        <title>Mesorhizobium wenxinae sp. nov., a novel rhizobial species isolated from root nodules of chickpea (Cicer arietinum L.).</title>
        <authorList>
            <person name="Zhang J."/>
        </authorList>
    </citation>
    <scope>NUCLEOTIDE SEQUENCE [LARGE SCALE GENOMIC DNA]</scope>
    <source>
        <strain evidence="5">WYCCWR 10019</strain>
    </source>
</reference>
<dbReference type="InterPro" id="IPR008258">
    <property type="entry name" value="Transglycosylase_SLT_dom_1"/>
</dbReference>
<keyword evidence="2" id="KW-0732">Signal</keyword>
<dbReference type="PROSITE" id="PS51257">
    <property type="entry name" value="PROKAR_LIPOPROTEIN"/>
    <property type="match status" value="1"/>
</dbReference>
<comment type="similarity">
    <text evidence="1">Belongs to the virb1 family.</text>
</comment>
<dbReference type="Pfam" id="PF01464">
    <property type="entry name" value="SLT"/>
    <property type="match status" value="1"/>
</dbReference>
<dbReference type="SUPFAM" id="SSF53955">
    <property type="entry name" value="Lysozyme-like"/>
    <property type="match status" value="1"/>
</dbReference>
<protein>
    <submittedName>
        <fullName evidence="4">Lytic transglycosylase</fullName>
    </submittedName>
</protein>
<dbReference type="EMBL" id="NPKH01000020">
    <property type="protein sequence ID" value="PAP95287.1"/>
    <property type="molecule type" value="Genomic_DNA"/>
</dbReference>
<evidence type="ECO:0000313" key="5">
    <source>
        <dbReference type="Proteomes" id="UP000215931"/>
    </source>
</evidence>
<evidence type="ECO:0000313" key="4">
    <source>
        <dbReference type="EMBL" id="PAP95287.1"/>
    </source>
</evidence>
<dbReference type="OrthoDB" id="9788661at2"/>
<accession>A0A271KJJ6</accession>
<sequence>MPAKIIFPAIGVMLAAAGLSGCSSTSQTKAVPSLTETAAAGADAGFTLALPDTVSVLPESSGIAPVQAVALAVDPAATPVQPAAFAGPTPLAATAPAAMTAGAAPAGAAPVYATAAVAMPVTGETGKTMPGVQQAAYVAPDDPSALLSTSPAKEYSAGPRGEIERLIEKYAVLYEVPVDLVRRVVSRESTFNPKAYNRGHWGLMQIKHATARGMGYDGPASGLFDAETNLKYAVKYLRGAWLVAGGNAKRADRLYQSGYYYDARRKGMLEETGLGRDRGRRRLQPDA</sequence>
<feature type="signal peptide" evidence="2">
    <location>
        <begin position="1"/>
        <end position="17"/>
    </location>
</feature>
<feature type="domain" description="Transglycosylase SLT" evidence="3">
    <location>
        <begin position="166"/>
        <end position="245"/>
    </location>
</feature>
<feature type="chain" id="PRO_5013352239" evidence="2">
    <location>
        <begin position="18"/>
        <end position="287"/>
    </location>
</feature>